<proteinExistence type="predicted"/>
<keyword evidence="9" id="KW-1185">Reference proteome</keyword>
<feature type="non-terminal residue" evidence="8">
    <location>
        <position position="1"/>
    </location>
</feature>
<evidence type="ECO:0000256" key="1">
    <source>
        <dbReference type="ARBA" id="ARBA00004170"/>
    </source>
</evidence>
<dbReference type="InterPro" id="IPR001452">
    <property type="entry name" value="SH3_domain"/>
</dbReference>
<dbReference type="Proteomes" id="UP000194236">
    <property type="component" value="Unassembled WGS sequence"/>
</dbReference>
<dbReference type="Gene3D" id="2.30.30.40">
    <property type="entry name" value="SH3 Domains"/>
    <property type="match status" value="2"/>
</dbReference>
<dbReference type="InterPro" id="IPR036028">
    <property type="entry name" value="SH3-like_dom_sf"/>
</dbReference>
<organism evidence="8 9">
    <name type="scientific">Euroglyphus maynei</name>
    <name type="common">Mayne's house dust mite</name>
    <dbReference type="NCBI Taxonomy" id="6958"/>
    <lineage>
        <taxon>Eukaryota</taxon>
        <taxon>Metazoa</taxon>
        <taxon>Ecdysozoa</taxon>
        <taxon>Arthropoda</taxon>
        <taxon>Chelicerata</taxon>
        <taxon>Arachnida</taxon>
        <taxon>Acari</taxon>
        <taxon>Acariformes</taxon>
        <taxon>Sarcoptiformes</taxon>
        <taxon>Astigmata</taxon>
        <taxon>Psoroptidia</taxon>
        <taxon>Analgoidea</taxon>
        <taxon>Pyroglyphidae</taxon>
        <taxon>Pyroglyphinae</taxon>
        <taxon>Euroglyphus</taxon>
    </lineage>
</organism>
<protein>
    <submittedName>
        <fullName evidence="8">Intersectin-2-like protein</fullName>
    </submittedName>
</protein>
<evidence type="ECO:0000256" key="5">
    <source>
        <dbReference type="PROSITE-ProRule" id="PRU00192"/>
    </source>
</evidence>
<evidence type="ECO:0000256" key="2">
    <source>
        <dbReference type="ARBA" id="ARBA00022443"/>
    </source>
</evidence>
<dbReference type="PANTHER" id="PTHR14167">
    <property type="entry name" value="SH3 DOMAIN-CONTAINING"/>
    <property type="match status" value="1"/>
</dbReference>
<feature type="domain" description="SH3" evidence="7">
    <location>
        <begin position="1"/>
        <end position="68"/>
    </location>
</feature>
<dbReference type="PROSITE" id="PS50002">
    <property type="entry name" value="SH3"/>
    <property type="match status" value="2"/>
</dbReference>
<dbReference type="Pfam" id="PF00018">
    <property type="entry name" value="SH3_1"/>
    <property type="match status" value="1"/>
</dbReference>
<dbReference type="SMART" id="SM00326">
    <property type="entry name" value="SH3"/>
    <property type="match status" value="2"/>
</dbReference>
<feature type="region of interest" description="Disordered" evidence="6">
    <location>
        <begin position="53"/>
        <end position="97"/>
    </location>
</feature>
<dbReference type="SUPFAM" id="SSF50044">
    <property type="entry name" value="SH3-domain"/>
    <property type="match status" value="2"/>
</dbReference>
<dbReference type="AlphaFoldDB" id="A0A1Y3B7Y9"/>
<comment type="caution">
    <text evidence="8">The sequence shown here is derived from an EMBL/GenBank/DDBJ whole genome shotgun (WGS) entry which is preliminary data.</text>
</comment>
<evidence type="ECO:0000256" key="4">
    <source>
        <dbReference type="ARBA" id="ARBA00023136"/>
    </source>
</evidence>
<accession>A0A1Y3B7Y9</accession>
<dbReference type="PANTHER" id="PTHR14167:SF81">
    <property type="entry name" value="ENDOPHILIN-A"/>
    <property type="match status" value="1"/>
</dbReference>
<keyword evidence="3" id="KW-0175">Coiled coil</keyword>
<dbReference type="Pfam" id="PF07653">
    <property type="entry name" value="SH3_2"/>
    <property type="match status" value="1"/>
</dbReference>
<sequence length="168" mass="18279">SSSQYYISLFAFESVEPGDLGFDVNELIKVEKQDGDWWTGVIIDRNTGKEMDDHRGIFPSNFVGPADPSEIPRKESESIASDSSPKPTKKSKGKKQEIVQSVASYTATGPEQLSLEIGQLIQVRKKTQTGWWEGELQAKGKKKQVGWFPASYVKPLGAGGGVVAASSS</sequence>
<evidence type="ECO:0000313" key="8">
    <source>
        <dbReference type="EMBL" id="OTF76048.1"/>
    </source>
</evidence>
<evidence type="ECO:0000256" key="3">
    <source>
        <dbReference type="ARBA" id="ARBA00023054"/>
    </source>
</evidence>
<dbReference type="InterPro" id="IPR050384">
    <property type="entry name" value="Endophilin_SH3RF"/>
</dbReference>
<name>A0A1Y3B7Y9_EURMA</name>
<evidence type="ECO:0000256" key="6">
    <source>
        <dbReference type="SAM" id="MobiDB-lite"/>
    </source>
</evidence>
<dbReference type="OrthoDB" id="207120at2759"/>
<feature type="non-terminal residue" evidence="8">
    <location>
        <position position="168"/>
    </location>
</feature>
<gene>
    <name evidence="8" type="ORF">BLA29_010132</name>
</gene>
<evidence type="ECO:0000259" key="7">
    <source>
        <dbReference type="PROSITE" id="PS50002"/>
    </source>
</evidence>
<dbReference type="CDD" id="cd11839">
    <property type="entry name" value="SH3_Intersectin_4"/>
    <property type="match status" value="1"/>
</dbReference>
<keyword evidence="2 5" id="KW-0728">SH3 domain</keyword>
<comment type="subcellular location">
    <subcellularLocation>
        <location evidence="1">Membrane</location>
        <topology evidence="1">Peripheral membrane protein</topology>
    </subcellularLocation>
</comment>
<dbReference type="EMBL" id="MUJZ01039310">
    <property type="protein sequence ID" value="OTF76048.1"/>
    <property type="molecule type" value="Genomic_DNA"/>
</dbReference>
<keyword evidence="4" id="KW-0472">Membrane</keyword>
<dbReference type="PRINTS" id="PR00452">
    <property type="entry name" value="SH3DOMAIN"/>
</dbReference>
<feature type="domain" description="SH3" evidence="7">
    <location>
        <begin position="94"/>
        <end position="158"/>
    </location>
</feature>
<evidence type="ECO:0000313" key="9">
    <source>
        <dbReference type="Proteomes" id="UP000194236"/>
    </source>
</evidence>
<reference evidence="8 9" key="1">
    <citation type="submission" date="2017-03" db="EMBL/GenBank/DDBJ databases">
        <title>Genome Survey of Euroglyphus maynei.</title>
        <authorList>
            <person name="Arlian L.G."/>
            <person name="Morgan M.S."/>
            <person name="Rider S.D."/>
        </authorList>
    </citation>
    <scope>NUCLEOTIDE SEQUENCE [LARGE SCALE GENOMIC DNA]</scope>
    <source>
        <strain evidence="8">Arlian Lab</strain>
        <tissue evidence="8">Whole body</tissue>
    </source>
</reference>